<comment type="caution">
    <text evidence="1">The sequence shown here is derived from an EMBL/GenBank/DDBJ whole genome shotgun (WGS) entry which is preliminary data.</text>
</comment>
<proteinExistence type="predicted"/>
<keyword evidence="2" id="KW-1185">Reference proteome</keyword>
<organism evidence="1 2">
    <name type="scientific">Triparma laevis f. longispina</name>
    <dbReference type="NCBI Taxonomy" id="1714387"/>
    <lineage>
        <taxon>Eukaryota</taxon>
        <taxon>Sar</taxon>
        <taxon>Stramenopiles</taxon>
        <taxon>Ochrophyta</taxon>
        <taxon>Bolidophyceae</taxon>
        <taxon>Parmales</taxon>
        <taxon>Triparmaceae</taxon>
        <taxon>Triparma</taxon>
    </lineage>
</organism>
<reference evidence="2" key="1">
    <citation type="journal article" date="2023" name="Commun. Biol.">
        <title>Genome analysis of Parmales, the sister group of diatoms, reveals the evolutionary specialization of diatoms from phago-mixotrophs to photoautotrophs.</title>
        <authorList>
            <person name="Ban H."/>
            <person name="Sato S."/>
            <person name="Yoshikawa S."/>
            <person name="Yamada K."/>
            <person name="Nakamura Y."/>
            <person name="Ichinomiya M."/>
            <person name="Sato N."/>
            <person name="Blanc-Mathieu R."/>
            <person name="Endo H."/>
            <person name="Kuwata A."/>
            <person name="Ogata H."/>
        </authorList>
    </citation>
    <scope>NUCLEOTIDE SEQUENCE [LARGE SCALE GENOMIC DNA]</scope>
    <source>
        <strain evidence="2">NIES 3700</strain>
    </source>
</reference>
<accession>A0A9W7DZ97</accession>
<dbReference type="Proteomes" id="UP001165122">
    <property type="component" value="Unassembled WGS sequence"/>
</dbReference>
<dbReference type="InterPro" id="IPR029063">
    <property type="entry name" value="SAM-dependent_MTases_sf"/>
</dbReference>
<dbReference type="EMBL" id="BRXW01000514">
    <property type="protein sequence ID" value="GMH62089.1"/>
    <property type="molecule type" value="Genomic_DNA"/>
</dbReference>
<gene>
    <name evidence="1" type="ORF">TrLO_g3222</name>
</gene>
<evidence type="ECO:0000313" key="2">
    <source>
        <dbReference type="Proteomes" id="UP001165122"/>
    </source>
</evidence>
<evidence type="ECO:0000313" key="1">
    <source>
        <dbReference type="EMBL" id="GMH62089.1"/>
    </source>
</evidence>
<dbReference type="SUPFAM" id="SSF53335">
    <property type="entry name" value="S-adenosyl-L-methionine-dependent methyltransferases"/>
    <property type="match status" value="1"/>
</dbReference>
<dbReference type="AlphaFoldDB" id="A0A9W7DZ97"/>
<protein>
    <submittedName>
        <fullName evidence="1">Uncharacterized protein</fullName>
    </submittedName>
</protein>
<sequence>MPHFTKERARVDSDLLSKVAPRTEKDGHNDMFKIIDQVMREEYEKEEEAYLKVYVSYQNAKWSLKNHLRAVGVSSTVQTHDQRAWESHSLGKDYPGFFSLAGTPEGARVLDIGTEMGLQAEAIAMMGYEVAVIDHA</sequence>
<name>A0A9W7DZ97_9STRA</name>